<dbReference type="AlphaFoldDB" id="A0A367EPR2"/>
<keyword evidence="7" id="KW-0812">Transmembrane</keyword>
<feature type="region of interest" description="Disordered" evidence="6">
    <location>
        <begin position="324"/>
        <end position="383"/>
    </location>
</feature>
<feature type="active site" description="Charge relay system" evidence="5">
    <location>
        <position position="106"/>
    </location>
</feature>
<evidence type="ECO:0000259" key="8">
    <source>
        <dbReference type="Pfam" id="PF00082"/>
    </source>
</evidence>
<gene>
    <name evidence="9" type="ORF">DTL70_25105</name>
</gene>
<dbReference type="InterPro" id="IPR036852">
    <property type="entry name" value="Peptidase_S8/S53_dom_sf"/>
</dbReference>
<accession>A0A367EPR2</accession>
<evidence type="ECO:0000313" key="9">
    <source>
        <dbReference type="EMBL" id="RCG19963.1"/>
    </source>
</evidence>
<feature type="compositionally biased region" description="Basic and acidic residues" evidence="6">
    <location>
        <begin position="353"/>
        <end position="378"/>
    </location>
</feature>
<evidence type="ECO:0000256" key="4">
    <source>
        <dbReference type="ARBA" id="ARBA00022825"/>
    </source>
</evidence>
<organism evidence="9 10">
    <name type="scientific">Streptomyces diacarni</name>
    <dbReference type="NCBI Taxonomy" id="2800381"/>
    <lineage>
        <taxon>Bacteria</taxon>
        <taxon>Bacillati</taxon>
        <taxon>Actinomycetota</taxon>
        <taxon>Actinomycetes</taxon>
        <taxon>Kitasatosporales</taxon>
        <taxon>Streptomycetaceae</taxon>
        <taxon>Streptomyces</taxon>
    </lineage>
</organism>
<evidence type="ECO:0000256" key="5">
    <source>
        <dbReference type="PROSITE-ProRule" id="PRU01240"/>
    </source>
</evidence>
<dbReference type="Pfam" id="PF00082">
    <property type="entry name" value="Peptidase_S8"/>
    <property type="match status" value="1"/>
</dbReference>
<dbReference type="Gene3D" id="3.40.50.200">
    <property type="entry name" value="Peptidase S8/S53 domain"/>
    <property type="match status" value="1"/>
</dbReference>
<dbReference type="InterPro" id="IPR000209">
    <property type="entry name" value="Peptidase_S8/S53_dom"/>
</dbReference>
<keyword evidence="7" id="KW-0472">Membrane</keyword>
<dbReference type="InterPro" id="IPR015500">
    <property type="entry name" value="Peptidase_S8_subtilisin-rel"/>
</dbReference>
<dbReference type="InterPro" id="IPR050131">
    <property type="entry name" value="Peptidase_S8_subtilisin-like"/>
</dbReference>
<feature type="domain" description="Peptidase S8/S53" evidence="8">
    <location>
        <begin position="63"/>
        <end position="315"/>
    </location>
</feature>
<dbReference type="PROSITE" id="PS51892">
    <property type="entry name" value="SUBTILASE"/>
    <property type="match status" value="1"/>
</dbReference>
<keyword evidence="2 5" id="KW-0645">Protease</keyword>
<sequence>MTLGGERPARSVLQRSISGAMAVGALVALQWDAASSVAAQDVRSQQWYLGAMQAEKMWKVSTGKGITVAVVDTGVDPSTRALQGQVLPGKDFASAPGDETKDDTGHGTTMAELIAGTGKDGTLKGLAPDAKIIPYRAGLEGVEGRKKGALSHVPQAIRAAANSDAEIINMSFGGPPGTDVAKAIEYAAKKGKLMFSSAGNEADEGNLQSYPAGYPDVAGVAGTASDGKVSKFSSYGDEVTLAAPGEGLPGWCGAKRESYCKVKGTSMASAIASASAALIWSKHPDWTGNQVLRVLTKTAGLAGNEKTQSKYLGYGAVRPRLNLLEGKGDPGDPEISPLTNERTGPSAASAEPKSSDGKNSGKDDAPDKVEVADSKSQEEDSGWLLPAGGIAAGVIVLAGCGFAVVRLRRN</sequence>
<evidence type="ECO:0000256" key="3">
    <source>
        <dbReference type="ARBA" id="ARBA00022801"/>
    </source>
</evidence>
<evidence type="ECO:0000313" key="10">
    <source>
        <dbReference type="Proteomes" id="UP000252914"/>
    </source>
</evidence>
<feature type="transmembrane region" description="Helical" evidence="7">
    <location>
        <begin position="383"/>
        <end position="405"/>
    </location>
</feature>
<comment type="caution">
    <text evidence="9">The sequence shown here is derived from an EMBL/GenBank/DDBJ whole genome shotgun (WGS) entry which is preliminary data.</text>
</comment>
<dbReference type="PANTHER" id="PTHR43806:SF11">
    <property type="entry name" value="CEREVISIN-RELATED"/>
    <property type="match status" value="1"/>
</dbReference>
<feature type="active site" description="Charge relay system" evidence="5">
    <location>
        <position position="266"/>
    </location>
</feature>
<dbReference type="SUPFAM" id="SSF52743">
    <property type="entry name" value="Subtilisin-like"/>
    <property type="match status" value="1"/>
</dbReference>
<evidence type="ECO:0000256" key="2">
    <source>
        <dbReference type="ARBA" id="ARBA00022670"/>
    </source>
</evidence>
<proteinExistence type="inferred from homology"/>
<evidence type="ECO:0000256" key="6">
    <source>
        <dbReference type="SAM" id="MobiDB-lite"/>
    </source>
</evidence>
<keyword evidence="7" id="KW-1133">Transmembrane helix</keyword>
<dbReference type="Proteomes" id="UP000252914">
    <property type="component" value="Unassembled WGS sequence"/>
</dbReference>
<evidence type="ECO:0000256" key="1">
    <source>
        <dbReference type="ARBA" id="ARBA00011073"/>
    </source>
</evidence>
<feature type="active site" description="Charge relay system" evidence="5">
    <location>
        <position position="72"/>
    </location>
</feature>
<protein>
    <submittedName>
        <fullName evidence="9">Serine protease</fullName>
    </submittedName>
</protein>
<comment type="similarity">
    <text evidence="1 5">Belongs to the peptidase S8 family.</text>
</comment>
<dbReference type="PANTHER" id="PTHR43806">
    <property type="entry name" value="PEPTIDASE S8"/>
    <property type="match status" value="1"/>
</dbReference>
<dbReference type="GO" id="GO:0004252">
    <property type="term" value="F:serine-type endopeptidase activity"/>
    <property type="evidence" value="ECO:0007669"/>
    <property type="project" value="UniProtKB-UniRule"/>
</dbReference>
<evidence type="ECO:0000256" key="7">
    <source>
        <dbReference type="SAM" id="Phobius"/>
    </source>
</evidence>
<keyword evidence="10" id="KW-1185">Reference proteome</keyword>
<dbReference type="GO" id="GO:0006508">
    <property type="term" value="P:proteolysis"/>
    <property type="evidence" value="ECO:0007669"/>
    <property type="project" value="UniProtKB-KW"/>
</dbReference>
<keyword evidence="3 5" id="KW-0378">Hydrolase</keyword>
<name>A0A367EPR2_9ACTN</name>
<dbReference type="PRINTS" id="PR00723">
    <property type="entry name" value="SUBTILISIN"/>
</dbReference>
<reference evidence="9 10" key="1">
    <citation type="submission" date="2018-06" db="EMBL/GenBank/DDBJ databases">
        <title>Streptomyces reniochalinae sp. nov. and Streptomyces diacarnus sp. nov. from marine sponges.</title>
        <authorList>
            <person name="Li L."/>
        </authorList>
    </citation>
    <scope>NUCLEOTIDE SEQUENCE [LARGE SCALE GENOMIC DNA]</scope>
    <source>
        <strain evidence="9 10">LHW51701</strain>
    </source>
</reference>
<keyword evidence="4 5" id="KW-0720">Serine protease</keyword>
<dbReference type="EMBL" id="QOIN01000048">
    <property type="protein sequence ID" value="RCG19963.1"/>
    <property type="molecule type" value="Genomic_DNA"/>
</dbReference>